<evidence type="ECO:0000313" key="3">
    <source>
        <dbReference type="Proteomes" id="UP000691718"/>
    </source>
</evidence>
<name>A0A8S3X2Z6_PARAO</name>
<dbReference type="EMBL" id="CAJQZP010000885">
    <property type="protein sequence ID" value="CAG4993213.1"/>
    <property type="molecule type" value="Genomic_DNA"/>
</dbReference>
<gene>
    <name evidence="2" type="ORF">PAPOLLO_LOCUS12464</name>
</gene>
<accession>A0A8S3X2Z6</accession>
<protein>
    <submittedName>
        <fullName evidence="2">(apollo) hypothetical protein</fullName>
    </submittedName>
</protein>
<evidence type="ECO:0000313" key="2">
    <source>
        <dbReference type="EMBL" id="CAG4993213.1"/>
    </source>
</evidence>
<organism evidence="2 3">
    <name type="scientific">Parnassius apollo</name>
    <name type="common">Apollo butterfly</name>
    <name type="synonym">Papilio apollo</name>
    <dbReference type="NCBI Taxonomy" id="110799"/>
    <lineage>
        <taxon>Eukaryota</taxon>
        <taxon>Metazoa</taxon>
        <taxon>Ecdysozoa</taxon>
        <taxon>Arthropoda</taxon>
        <taxon>Hexapoda</taxon>
        <taxon>Insecta</taxon>
        <taxon>Pterygota</taxon>
        <taxon>Neoptera</taxon>
        <taxon>Endopterygota</taxon>
        <taxon>Lepidoptera</taxon>
        <taxon>Glossata</taxon>
        <taxon>Ditrysia</taxon>
        <taxon>Papilionoidea</taxon>
        <taxon>Papilionidae</taxon>
        <taxon>Parnassiinae</taxon>
        <taxon>Parnassini</taxon>
        <taxon>Parnassius</taxon>
        <taxon>Parnassius</taxon>
    </lineage>
</organism>
<keyword evidence="3" id="KW-1185">Reference proteome</keyword>
<feature type="compositionally biased region" description="Gly residues" evidence="1">
    <location>
        <begin position="1"/>
        <end position="10"/>
    </location>
</feature>
<dbReference type="OrthoDB" id="10039611at2759"/>
<dbReference type="AlphaFoldDB" id="A0A8S3X2Z6"/>
<evidence type="ECO:0000256" key="1">
    <source>
        <dbReference type="SAM" id="MobiDB-lite"/>
    </source>
</evidence>
<dbReference type="Proteomes" id="UP000691718">
    <property type="component" value="Unassembled WGS sequence"/>
</dbReference>
<sequence length="171" mass="18982">MSLGEPGEGPGPSTSSGKRRRRPIINVAGPSSGETLTSPVKKRKPTTLSVVEQEITINVYTYVKNTWPEDVYPSNVKMVEKVSEISGVSKSTIYRVLSVYRDSDKIPEKGIINKIKKSVIDQLDDFHKSAIRVKVHHFIIAGELPTFDKILLSINQDDQSEKNFPVTCVAI</sequence>
<feature type="region of interest" description="Disordered" evidence="1">
    <location>
        <begin position="1"/>
        <end position="42"/>
    </location>
</feature>
<comment type="caution">
    <text evidence="2">The sequence shown here is derived from an EMBL/GenBank/DDBJ whole genome shotgun (WGS) entry which is preliminary data.</text>
</comment>
<reference evidence="2" key="1">
    <citation type="submission" date="2021-04" db="EMBL/GenBank/DDBJ databases">
        <authorList>
            <person name="Tunstrom K."/>
        </authorList>
    </citation>
    <scope>NUCLEOTIDE SEQUENCE</scope>
</reference>
<proteinExistence type="predicted"/>